<evidence type="ECO:0000256" key="2">
    <source>
        <dbReference type="PROSITE-ProRule" id="PRU00703"/>
    </source>
</evidence>
<evidence type="ECO:0000256" key="1">
    <source>
        <dbReference type="ARBA" id="ARBA00023122"/>
    </source>
</evidence>
<reference evidence="4 5" key="1">
    <citation type="submission" date="2019-07" db="EMBL/GenBank/DDBJ databases">
        <title>Tepidimonas taiwanensis I1-1 draft genome.</title>
        <authorList>
            <person name="Da Costa M.S."/>
            <person name="Froufe H.J.C."/>
            <person name="Egas C."/>
            <person name="Albuquerque L."/>
        </authorList>
    </citation>
    <scope>NUCLEOTIDE SEQUENCE [LARGE SCALE GENOMIC DNA]</scope>
    <source>
        <strain evidence="4 5">I1-1</strain>
    </source>
</reference>
<dbReference type="SUPFAM" id="SSF54631">
    <property type="entry name" value="CBS-domain pair"/>
    <property type="match status" value="1"/>
</dbReference>
<dbReference type="InterPro" id="IPR018821">
    <property type="entry name" value="DUF294_put_nucleoTrafse_sb-bd"/>
</dbReference>
<dbReference type="SUPFAM" id="SSF81301">
    <property type="entry name" value="Nucleotidyltransferase"/>
    <property type="match status" value="1"/>
</dbReference>
<organism evidence="4 5">
    <name type="scientific">Tepidimonas taiwanensis</name>
    <dbReference type="NCBI Taxonomy" id="307486"/>
    <lineage>
        <taxon>Bacteria</taxon>
        <taxon>Pseudomonadati</taxon>
        <taxon>Pseudomonadota</taxon>
        <taxon>Betaproteobacteria</taxon>
        <taxon>Burkholderiales</taxon>
        <taxon>Tepidimonas</taxon>
    </lineage>
</organism>
<dbReference type="Pfam" id="PF03445">
    <property type="entry name" value="DUF294"/>
    <property type="match status" value="1"/>
</dbReference>
<evidence type="ECO:0000313" key="4">
    <source>
        <dbReference type="EMBL" id="TSE31955.1"/>
    </source>
</evidence>
<gene>
    <name evidence="4" type="primary">hrp1</name>
    <name evidence="4" type="ORF">Ttaiw_01374</name>
</gene>
<name>A0A554X7Z7_9BURK</name>
<dbReference type="InterPro" id="IPR046342">
    <property type="entry name" value="CBS_dom_sf"/>
</dbReference>
<dbReference type="PANTHER" id="PTHR43080:SF2">
    <property type="entry name" value="CBS DOMAIN-CONTAINING PROTEIN"/>
    <property type="match status" value="1"/>
</dbReference>
<keyword evidence="1 2" id="KW-0129">CBS domain</keyword>
<dbReference type="RefSeq" id="WP_231572194.1">
    <property type="nucleotide sequence ID" value="NZ_JTKY01000070.1"/>
</dbReference>
<dbReference type="CDD" id="cd04587">
    <property type="entry name" value="CBS_pair_CAP-ED_NT_Pol-beta-like_DUF294_assoc"/>
    <property type="match status" value="1"/>
</dbReference>
<proteinExistence type="predicted"/>
<dbReference type="SMART" id="SM00116">
    <property type="entry name" value="CBS"/>
    <property type="match status" value="2"/>
</dbReference>
<dbReference type="InterPro" id="IPR043519">
    <property type="entry name" value="NT_sf"/>
</dbReference>
<dbReference type="PANTHER" id="PTHR43080">
    <property type="entry name" value="CBS DOMAIN-CONTAINING PROTEIN CBSX3, MITOCHONDRIAL"/>
    <property type="match status" value="1"/>
</dbReference>
<dbReference type="PROSITE" id="PS51371">
    <property type="entry name" value="CBS"/>
    <property type="match status" value="2"/>
</dbReference>
<dbReference type="InterPro" id="IPR051257">
    <property type="entry name" value="Diverse_CBS-Domain"/>
</dbReference>
<dbReference type="Pfam" id="PF00571">
    <property type="entry name" value="CBS"/>
    <property type="match status" value="2"/>
</dbReference>
<sequence length="488" mass="53395">MHTPPTPAERDTDDALQLAALPVRALLRRPPVTVAPEQSIQAAAQTMREHGASSALVVRDGALLGLITDRDLRNRVLAAGLDPARPVADIATTRVYTVQGNDPAFDALLLMARHNIHHLPVTDGGAVVGVVSSTDLQQQQSNSAVHLAGAIYRQDDLDGLVATASRIGQLQRQLAAAGTSAHVTGRIVSAMTDALTSRLLQLAQARLGPAPVPYAWVAAGSQGRNEQTAKSDQDNCLVLDDGYDPAQHGAYYEALARFVCDGLNACGYVYCPGEMMAMTDTWRQPLRRWRAYFETWIDRPDPKALMLTCVFFDQRFVYGERQLLDTLRTEVLQRTPGQRIFLAHMVSNALTHQPPLGWLGGIHTIRRGEHEGTIDLKHSGIVPIIDLARIYALAGGIAAVSTRERLQAAASSGEISAERTRDLIDALDFLGALRIQHQARRLAQGQTADNFLRLDELSELERRHLKDAFGVVKDLQGVLEKRYLAGRF</sequence>
<comment type="caution">
    <text evidence="4">The sequence shown here is derived from an EMBL/GenBank/DDBJ whole genome shotgun (WGS) entry which is preliminary data.</text>
</comment>
<dbReference type="CDD" id="cd05401">
    <property type="entry name" value="NT_GlnE_GlnD_like"/>
    <property type="match status" value="1"/>
</dbReference>
<dbReference type="AlphaFoldDB" id="A0A554X7Z7"/>
<dbReference type="STRING" id="307486.GCA_000807215_02061"/>
<keyword evidence="5" id="KW-1185">Reference proteome</keyword>
<dbReference type="GO" id="GO:0008773">
    <property type="term" value="F:[protein-PII] uridylyltransferase activity"/>
    <property type="evidence" value="ECO:0007669"/>
    <property type="project" value="InterPro"/>
</dbReference>
<feature type="domain" description="CBS" evidence="3">
    <location>
        <begin position="27"/>
        <end position="83"/>
    </location>
</feature>
<dbReference type="InterPro" id="IPR000644">
    <property type="entry name" value="CBS_dom"/>
</dbReference>
<dbReference type="Gene3D" id="3.10.580.10">
    <property type="entry name" value="CBS-domain"/>
    <property type="match status" value="1"/>
</dbReference>
<dbReference type="InterPro" id="IPR005105">
    <property type="entry name" value="GlnD_Uridyltrans_N"/>
</dbReference>
<protein>
    <submittedName>
        <fullName evidence="4">Hypoxic response protein 1</fullName>
    </submittedName>
</protein>
<dbReference type="Proteomes" id="UP000317763">
    <property type="component" value="Unassembled WGS sequence"/>
</dbReference>
<dbReference type="Pfam" id="PF10335">
    <property type="entry name" value="DUF294_C"/>
    <property type="match status" value="1"/>
</dbReference>
<evidence type="ECO:0000313" key="5">
    <source>
        <dbReference type="Proteomes" id="UP000317763"/>
    </source>
</evidence>
<evidence type="ECO:0000259" key="3">
    <source>
        <dbReference type="PROSITE" id="PS51371"/>
    </source>
</evidence>
<accession>A0A554X7Z7</accession>
<feature type="domain" description="CBS" evidence="3">
    <location>
        <begin position="91"/>
        <end position="149"/>
    </location>
</feature>
<dbReference type="EMBL" id="VJOM01000012">
    <property type="protein sequence ID" value="TSE31955.1"/>
    <property type="molecule type" value="Genomic_DNA"/>
</dbReference>